<keyword evidence="8" id="KW-0807">Transducer</keyword>
<name>A0A9N8HG68_9STRA</name>
<evidence type="ECO:0000256" key="7">
    <source>
        <dbReference type="ARBA" id="ARBA00023180"/>
    </source>
</evidence>
<feature type="compositionally biased region" description="Acidic residues" evidence="9">
    <location>
        <begin position="837"/>
        <end position="849"/>
    </location>
</feature>
<keyword evidence="2 10" id="KW-0812">Transmembrane</keyword>
<comment type="subcellular location">
    <subcellularLocation>
        <location evidence="1">Membrane</location>
        <topology evidence="1">Multi-pass membrane protein</topology>
    </subcellularLocation>
</comment>
<evidence type="ECO:0000259" key="12">
    <source>
        <dbReference type="PROSITE" id="PS50259"/>
    </source>
</evidence>
<feature type="compositionally biased region" description="Polar residues" evidence="9">
    <location>
        <begin position="979"/>
        <end position="997"/>
    </location>
</feature>
<keyword evidence="6 13" id="KW-0675">Receptor</keyword>
<dbReference type="PANTHER" id="PTHR10519">
    <property type="entry name" value="GABA-B RECEPTOR"/>
    <property type="match status" value="1"/>
</dbReference>
<feature type="compositionally biased region" description="Polar residues" evidence="9">
    <location>
        <begin position="682"/>
        <end position="701"/>
    </location>
</feature>
<dbReference type="InterPro" id="IPR017978">
    <property type="entry name" value="GPCR_3_C"/>
</dbReference>
<feature type="compositionally biased region" description="Basic and acidic residues" evidence="9">
    <location>
        <begin position="863"/>
        <end position="877"/>
    </location>
</feature>
<feature type="compositionally biased region" description="Polar residues" evidence="9">
    <location>
        <begin position="714"/>
        <end position="729"/>
    </location>
</feature>
<dbReference type="CDD" id="cd15047">
    <property type="entry name" value="7tmC_GABA-B-like"/>
    <property type="match status" value="1"/>
</dbReference>
<evidence type="ECO:0000313" key="14">
    <source>
        <dbReference type="Proteomes" id="UP001153069"/>
    </source>
</evidence>
<evidence type="ECO:0000256" key="2">
    <source>
        <dbReference type="ARBA" id="ARBA00022692"/>
    </source>
</evidence>
<evidence type="ECO:0000256" key="9">
    <source>
        <dbReference type="SAM" id="MobiDB-lite"/>
    </source>
</evidence>
<keyword evidence="7" id="KW-0325">Glycoprotein</keyword>
<dbReference type="EMBL" id="CAICTM010000383">
    <property type="protein sequence ID" value="CAB9509308.1"/>
    <property type="molecule type" value="Genomic_DNA"/>
</dbReference>
<comment type="caution">
    <text evidence="13">The sequence shown here is derived from an EMBL/GenBank/DDBJ whole genome shotgun (WGS) entry which is preliminary data.</text>
</comment>
<sequence length="1062" mass="117217">MASFHGSGRSSQSPLRLQHVLLCLFLCCCPPASSLNIHNMGQPNNNFTLPSHITLRAGVLHAPPFAMVEELWDGSLRFGGFQPDLLQRLSVFAQQDDNVTLEFQLSRSPPQYGAALDLIARDCNSTHINENTLEDCRKFDLIVGDYYCNPARSLRIDFTPSWLRTTMSTVKFLGDKQGKTDYTTLTQASNDGQTVCVPDGTYLMGVVMEKFPQAQYYKCPSPEDCLQALKDNACVLYADDELLLRYRASLATDLEVTRETFNTQYLVWPMRFDLHPMVALYMKKWMYAAVSNATLDALYHHYFQKELCPVGTAGENCELPCDPNHGSANARGVCVCESNKWTGVDCSLEVPENTNMIPPTLKWIAYTMLGINLAVMVLCAIWLFWQKDSTQVRISQPFFLALVLVGCAVSSSTILAMAQEDDGQGSVPACMAIPWLYSVGFSITFGTLFAKIRRVYGIFKSAATPGTARKISVTFQETIAVIGLVLLVDVFVLIVWTLLSPLEWTRTVISADQFGAPLESEGYCHSEDWLIFGGIIAALHLALMGTACYLCYVARNIPSKFSESKYLSIAMISNLQIFVVGVPILVIIGSNPQTSFFVRSVIIWMNDLAVVLLIFGNLIYNAHFHLEAAEPEAVKAAIGQAIQSFSTTRESRRISRLSSQFTSTTAYSPGVNSSFQGSGQVSMNGSAHLFTNNQPTQILQQSDREKDPKRRSTNKNSSISSAKEITLTKSELEESNSSSLRRGEPQRRLQDSRHSDSGQNTPLSRSFLNSSVSTQMHSNIPEIYHGRAAVANLSRTSQHSLPDTNSVNSWANANLSSNLASVSRASTHSRPPSATPECDEEDEDEDEEERTTNYIPGLSAKPPFDKPVDVMGGDRESWGGINVSNLSSSPDDNEDADEEQGGASGRMHDESKKSMKDESKKSMKDESRQSMLSTVSTRSRLPPSSLPQVDNDHLSYAAARIRNIRGVQEQAVKAREGSLQDSSYSTHGTSTDDTGNESFHDESDNMNGDRHRLPPQLLTNSETEAPYLQGKTRPLRHPTEGEGSPLPRDVGPLAADNSTRHM</sequence>
<feature type="compositionally biased region" description="Low complexity" evidence="9">
    <location>
        <begin position="933"/>
        <end position="943"/>
    </location>
</feature>
<protein>
    <submittedName>
        <fullName evidence="13">Acid type B receptor subunit 2</fullName>
    </submittedName>
</protein>
<feature type="region of interest" description="Disordered" evidence="9">
    <location>
        <begin position="682"/>
        <end position="766"/>
    </location>
</feature>
<reference evidence="13" key="1">
    <citation type="submission" date="2020-06" db="EMBL/GenBank/DDBJ databases">
        <authorList>
            <consortium name="Plant Systems Biology data submission"/>
        </authorList>
    </citation>
    <scope>NUCLEOTIDE SEQUENCE</scope>
    <source>
        <strain evidence="13">D6</strain>
    </source>
</reference>
<feature type="transmembrane region" description="Helical" evidence="10">
    <location>
        <begin position="479"/>
        <end position="499"/>
    </location>
</feature>
<gene>
    <name evidence="13" type="ORF">SEMRO_384_G131470.1</name>
</gene>
<feature type="compositionally biased region" description="Basic and acidic residues" evidence="9">
    <location>
        <begin position="998"/>
        <end position="1012"/>
    </location>
</feature>
<feature type="compositionally biased region" description="Basic and acidic residues" evidence="9">
    <location>
        <begin position="741"/>
        <end position="756"/>
    </location>
</feature>
<feature type="chain" id="PRO_5040249884" evidence="11">
    <location>
        <begin position="35"/>
        <end position="1062"/>
    </location>
</feature>
<dbReference type="SUPFAM" id="SSF53850">
    <property type="entry name" value="Periplasmic binding protein-like II"/>
    <property type="match status" value="1"/>
</dbReference>
<feature type="region of interest" description="Disordered" evidence="9">
    <location>
        <begin position="972"/>
        <end position="1062"/>
    </location>
</feature>
<evidence type="ECO:0000256" key="3">
    <source>
        <dbReference type="ARBA" id="ARBA00022989"/>
    </source>
</evidence>
<feature type="domain" description="G-protein coupled receptors family 3 profile" evidence="12">
    <location>
        <begin position="429"/>
        <end position="627"/>
    </location>
</feature>
<organism evidence="13 14">
    <name type="scientific">Seminavis robusta</name>
    <dbReference type="NCBI Taxonomy" id="568900"/>
    <lineage>
        <taxon>Eukaryota</taxon>
        <taxon>Sar</taxon>
        <taxon>Stramenopiles</taxon>
        <taxon>Ochrophyta</taxon>
        <taxon>Bacillariophyta</taxon>
        <taxon>Bacillariophyceae</taxon>
        <taxon>Bacillariophycidae</taxon>
        <taxon>Naviculales</taxon>
        <taxon>Naviculaceae</taxon>
        <taxon>Seminavis</taxon>
    </lineage>
</organism>
<feature type="compositionally biased region" description="Polar residues" evidence="9">
    <location>
        <begin position="757"/>
        <end position="766"/>
    </location>
</feature>
<dbReference type="AlphaFoldDB" id="A0A9N8HG68"/>
<dbReference type="Proteomes" id="UP001153069">
    <property type="component" value="Unassembled WGS sequence"/>
</dbReference>
<dbReference type="PRINTS" id="PR00248">
    <property type="entry name" value="GPCRMGR"/>
</dbReference>
<keyword evidence="5 10" id="KW-0472">Membrane</keyword>
<dbReference type="GO" id="GO:0038039">
    <property type="term" value="C:G protein-coupled receptor heterodimeric complex"/>
    <property type="evidence" value="ECO:0007669"/>
    <property type="project" value="TreeGrafter"/>
</dbReference>
<evidence type="ECO:0000256" key="5">
    <source>
        <dbReference type="ARBA" id="ARBA00023136"/>
    </source>
</evidence>
<dbReference type="InterPro" id="IPR002455">
    <property type="entry name" value="GPCR3_GABA-B"/>
</dbReference>
<dbReference type="Gene3D" id="3.40.190.10">
    <property type="entry name" value="Periplasmic binding protein-like II"/>
    <property type="match status" value="2"/>
</dbReference>
<keyword evidence="11" id="KW-0732">Signal</keyword>
<accession>A0A9N8HG68</accession>
<feature type="transmembrane region" description="Helical" evidence="10">
    <location>
        <begin position="566"/>
        <end position="589"/>
    </location>
</feature>
<evidence type="ECO:0000256" key="11">
    <source>
        <dbReference type="SAM" id="SignalP"/>
    </source>
</evidence>
<dbReference type="OrthoDB" id="51718at2759"/>
<dbReference type="GO" id="GO:0004965">
    <property type="term" value="F:G protein-coupled GABA receptor activity"/>
    <property type="evidence" value="ECO:0007669"/>
    <property type="project" value="InterPro"/>
</dbReference>
<feature type="compositionally biased region" description="Basic and acidic residues" evidence="9">
    <location>
        <begin position="906"/>
        <end position="928"/>
    </location>
</feature>
<evidence type="ECO:0000256" key="8">
    <source>
        <dbReference type="ARBA" id="ARBA00023224"/>
    </source>
</evidence>
<feature type="transmembrane region" description="Helical" evidence="10">
    <location>
        <begin position="397"/>
        <end position="419"/>
    </location>
</feature>
<evidence type="ECO:0000313" key="13">
    <source>
        <dbReference type="EMBL" id="CAB9509308.1"/>
    </source>
</evidence>
<evidence type="ECO:0000256" key="10">
    <source>
        <dbReference type="SAM" id="Phobius"/>
    </source>
</evidence>
<dbReference type="Pfam" id="PF00003">
    <property type="entry name" value="7tm_3"/>
    <property type="match status" value="1"/>
</dbReference>
<evidence type="ECO:0000256" key="1">
    <source>
        <dbReference type="ARBA" id="ARBA00004141"/>
    </source>
</evidence>
<feature type="signal peptide" evidence="11">
    <location>
        <begin position="1"/>
        <end position="34"/>
    </location>
</feature>
<feature type="compositionally biased region" description="Acidic residues" evidence="9">
    <location>
        <begin position="891"/>
        <end position="900"/>
    </location>
</feature>
<keyword evidence="14" id="KW-1185">Reference proteome</keyword>
<feature type="region of interest" description="Disordered" evidence="9">
    <location>
        <begin position="821"/>
        <end position="950"/>
    </location>
</feature>
<feature type="transmembrane region" description="Helical" evidence="10">
    <location>
        <begin position="601"/>
        <end position="620"/>
    </location>
</feature>
<evidence type="ECO:0000256" key="4">
    <source>
        <dbReference type="ARBA" id="ARBA00023040"/>
    </source>
</evidence>
<dbReference type="PANTHER" id="PTHR10519:SF20">
    <property type="entry name" value="G-PROTEIN COUPLED RECEPTOR 156-RELATED"/>
    <property type="match status" value="1"/>
</dbReference>
<feature type="transmembrane region" description="Helical" evidence="10">
    <location>
        <begin position="431"/>
        <end position="450"/>
    </location>
</feature>
<dbReference type="InterPro" id="IPR000337">
    <property type="entry name" value="GPCR_3"/>
</dbReference>
<evidence type="ECO:0000256" key="6">
    <source>
        <dbReference type="ARBA" id="ARBA00023170"/>
    </source>
</evidence>
<proteinExistence type="predicted"/>
<feature type="transmembrane region" description="Helical" evidence="10">
    <location>
        <begin position="529"/>
        <end position="554"/>
    </location>
</feature>
<feature type="transmembrane region" description="Helical" evidence="10">
    <location>
        <begin position="363"/>
        <end position="385"/>
    </location>
</feature>
<keyword evidence="3 10" id="KW-1133">Transmembrane helix</keyword>
<dbReference type="PROSITE" id="PS50259">
    <property type="entry name" value="G_PROTEIN_RECEP_F3_4"/>
    <property type="match status" value="1"/>
</dbReference>
<keyword evidence="4" id="KW-0297">G-protein coupled receptor</keyword>